<organism evidence="1 2">
    <name type="scientific">Actinoplanes ianthinogenes</name>
    <dbReference type="NCBI Taxonomy" id="122358"/>
    <lineage>
        <taxon>Bacteria</taxon>
        <taxon>Bacillati</taxon>
        <taxon>Actinomycetota</taxon>
        <taxon>Actinomycetes</taxon>
        <taxon>Micromonosporales</taxon>
        <taxon>Micromonosporaceae</taxon>
        <taxon>Actinoplanes</taxon>
    </lineage>
</organism>
<accession>A0ABM7LZE0</accession>
<dbReference type="EMBL" id="AP023356">
    <property type="protein sequence ID" value="BCJ44717.1"/>
    <property type="molecule type" value="Genomic_DNA"/>
</dbReference>
<evidence type="ECO:0008006" key="3">
    <source>
        <dbReference type="Google" id="ProtNLM"/>
    </source>
</evidence>
<evidence type="ECO:0000313" key="2">
    <source>
        <dbReference type="Proteomes" id="UP000676967"/>
    </source>
</evidence>
<dbReference type="SUPFAM" id="SSF52540">
    <property type="entry name" value="P-loop containing nucleoside triphosphate hydrolases"/>
    <property type="match status" value="1"/>
</dbReference>
<evidence type="ECO:0000313" key="1">
    <source>
        <dbReference type="EMBL" id="BCJ44717.1"/>
    </source>
</evidence>
<proteinExistence type="predicted"/>
<reference evidence="1 2" key="1">
    <citation type="submission" date="2020-08" db="EMBL/GenBank/DDBJ databases">
        <title>Whole genome shotgun sequence of Actinoplanes ianthinogenes NBRC 13996.</title>
        <authorList>
            <person name="Komaki H."/>
            <person name="Tamura T."/>
        </authorList>
    </citation>
    <scope>NUCLEOTIDE SEQUENCE [LARGE SCALE GENOMIC DNA]</scope>
    <source>
        <strain evidence="1 2">NBRC 13996</strain>
    </source>
</reference>
<keyword evidence="2" id="KW-1185">Reference proteome</keyword>
<dbReference type="Proteomes" id="UP000676967">
    <property type="component" value="Chromosome"/>
</dbReference>
<name>A0ABM7LZE0_9ACTN</name>
<dbReference type="Gene3D" id="3.40.50.300">
    <property type="entry name" value="P-loop containing nucleotide triphosphate hydrolases"/>
    <property type="match status" value="1"/>
</dbReference>
<dbReference type="InterPro" id="IPR027417">
    <property type="entry name" value="P-loop_NTPase"/>
</dbReference>
<gene>
    <name evidence="1" type="ORF">Aiant_53740</name>
</gene>
<dbReference type="RefSeq" id="WP_189329559.1">
    <property type="nucleotide sequence ID" value="NZ_AP023356.1"/>
</dbReference>
<sequence>MKGVILYGPPAAGKDSITAALHEINSAYRLFPRIKVGSGRTSGYRMATTAEIEHLRERGEVVWENARYSSSYIIDRSFLIDHIGRSITVVHLGQVPAVSEVTRAVPEASWAVVYLWCPRDVAATRIRERNTDDDDERLRAWDATEPLQGADLFIDTSIMSIQQAASLIDGFWKGTPR</sequence>
<protein>
    <recommendedName>
        <fullName evidence="3">Guanylate kinase</fullName>
    </recommendedName>
</protein>